<evidence type="ECO:0000256" key="1">
    <source>
        <dbReference type="SAM" id="MobiDB-lite"/>
    </source>
</evidence>
<organism evidence="3 4">
    <name type="scientific">Salmo salar</name>
    <name type="common">Atlantic salmon</name>
    <dbReference type="NCBI Taxonomy" id="8030"/>
    <lineage>
        <taxon>Eukaryota</taxon>
        <taxon>Metazoa</taxon>
        <taxon>Chordata</taxon>
        <taxon>Craniata</taxon>
        <taxon>Vertebrata</taxon>
        <taxon>Euteleostomi</taxon>
        <taxon>Actinopterygii</taxon>
        <taxon>Neopterygii</taxon>
        <taxon>Teleostei</taxon>
        <taxon>Protacanthopterygii</taxon>
        <taxon>Salmoniformes</taxon>
        <taxon>Salmonidae</taxon>
        <taxon>Salmoninae</taxon>
        <taxon>Salmo</taxon>
    </lineage>
</organism>
<dbReference type="InterPro" id="IPR000198">
    <property type="entry name" value="RhoGAP_dom"/>
</dbReference>
<dbReference type="SMART" id="SM00324">
    <property type="entry name" value="RhoGAP"/>
    <property type="match status" value="1"/>
</dbReference>
<keyword evidence="3" id="KW-1185">Reference proteome</keyword>
<dbReference type="STRING" id="8030.ENSSSAP00000007807"/>
<dbReference type="InterPro" id="IPR008936">
    <property type="entry name" value="Rho_GTPase_activation_prot"/>
</dbReference>
<accession>A0A1S3RIT8</accession>
<dbReference type="Proteomes" id="UP001652741">
    <property type="component" value="Chromosome ssa04"/>
</dbReference>
<dbReference type="GeneID" id="106603087"/>
<feature type="region of interest" description="Disordered" evidence="1">
    <location>
        <begin position="872"/>
        <end position="891"/>
    </location>
</feature>
<dbReference type="Gene3D" id="1.10.555.10">
    <property type="entry name" value="Rho GTPase activation protein"/>
    <property type="match status" value="1"/>
</dbReference>
<dbReference type="GO" id="GO:0005096">
    <property type="term" value="F:GTPase activator activity"/>
    <property type="evidence" value="ECO:0007669"/>
    <property type="project" value="TreeGrafter"/>
</dbReference>
<dbReference type="Pfam" id="PF00620">
    <property type="entry name" value="RhoGAP"/>
    <property type="match status" value="1"/>
</dbReference>
<dbReference type="Bgee" id="ENSSSAG00000003824">
    <property type="expression patterns" value="Expressed in ovary and 6 other cell types or tissues"/>
</dbReference>
<dbReference type="GO" id="GO:0007165">
    <property type="term" value="P:signal transduction"/>
    <property type="evidence" value="ECO:0007669"/>
    <property type="project" value="InterPro"/>
</dbReference>
<dbReference type="RefSeq" id="XP_014051749.2">
    <property type="nucleotide sequence ID" value="XM_014196274.2"/>
</dbReference>
<feature type="region of interest" description="Disordered" evidence="1">
    <location>
        <begin position="1053"/>
        <end position="1075"/>
    </location>
</feature>
<proteinExistence type="predicted"/>
<feature type="compositionally biased region" description="Polar residues" evidence="1">
    <location>
        <begin position="369"/>
        <end position="395"/>
    </location>
</feature>
<dbReference type="PaxDb" id="8030-ENSSSAP00000007807"/>
<evidence type="ECO:0000259" key="2">
    <source>
        <dbReference type="PROSITE" id="PS50238"/>
    </source>
</evidence>
<dbReference type="PANTHER" id="PTHR15670:SF4">
    <property type="entry name" value="RHO GTPASE-ACTIVATING PROTEIN 11A"/>
    <property type="match status" value="1"/>
</dbReference>
<dbReference type="InterPro" id="IPR042869">
    <property type="entry name" value="ARHGAP11A/B"/>
</dbReference>
<protein>
    <submittedName>
        <fullName evidence="4">Uncharacterized protein isoform X1</fullName>
    </submittedName>
</protein>
<name>A0A1S3RIT8_SALSA</name>
<dbReference type="PROSITE" id="PS50238">
    <property type="entry name" value="RHOGAP"/>
    <property type="match status" value="1"/>
</dbReference>
<dbReference type="SUPFAM" id="SSF48350">
    <property type="entry name" value="GTPase activation domain, GAP"/>
    <property type="match status" value="1"/>
</dbReference>
<evidence type="ECO:0000313" key="3">
    <source>
        <dbReference type="Proteomes" id="UP001652741"/>
    </source>
</evidence>
<gene>
    <name evidence="4" type="primary">LOC106603087</name>
</gene>
<sequence>MDDRLRVVAVIHALKASGVRVKNWKNFLNGPYTSDPVRQENQSKFAFGRDLILLPQCDLTDMSGTVPKFLVDACEFLSQHLHTEGLFRKTGSFSRMRALRAFLEQGEPVFSLPHSATLQPCDVASLVKQFLRELPSPLIPMELQVPLCRAQGLEEEEGGQEQGKDGALLLTALFPPSHSRALRYFCTFLRQTAQRCKENRMEVGNLALVIAPNLLHCPAGGSKLTAGTERRLHRQAAVIKKLIIHADRIGVVPPSIMDMATVAESSTPPVDGGRFQERAGLGVYRLLAHQRRRSVGEIFVDALSKLKTGRTHTGLLHPPDSQQNTKTAHHKTPESPVTSKRKSTEDPVPDVESSAKKRRSIHDLREDNQSMSKQPSNDSEAAVGQSPTRCHTSVLSGVEGSREHELSVTLTAPEKRRNHKKDYKTSNKHPGQEDKAHRRTSLRFFNMTIWSSPDPSPTSIGNDTENWIMGNIRVTDGMTEASSSEVGPYRIPVIMTDGMTEASSSEVGPARIPVIMTDGMTEASSSEIGPSRIPVIMTDGMTEASSSEVGPARIPVIMTDVMTEASSSEVGPARIPVIMTDVMTEASSSEVGPARIPVIMTDGMTEASSSEVGPARIPVIMTDGMTEASSSEVGRARIPVIMTDCPGQVGNEVEDEPDLLNYSFAENPDHFLDLATLDSPIRTQAGESCECSGVKLENETIEETVRQYETNHVLRGPEQVGIKEDPKDVSLSKKQSEVDISVSQKPRHPRRSISMPEVTLDQLRIQDEIYKKEKTDWMIEKEDGVSEDTLQLPVKKGKVTESGLGFKRTHQHMSVAERIRRFNALTTLLRNPRVPPRPPEPQLNDVLHESQREGGQRSVVRLRRQGARRFGRSISHDGVPRPWPGQASKNHQEVPVVVQSLSEPVLCPPPEPALSVYPFAQEGQFEIQHTPQLQQENLMQTIQDLCGPPSPNPKQNKESCQGLFKESQLNLKERQLEPVEEQPKESELHDDLLEMHLNTCNPKEEQEKRITVPMQVNRPFLTDTVLDVPPQTMAPLQQESKSTEVKLPLPFPSKPSSLSQTETCSPIPSGPSPTPLDRTSTDLYTAHLVANCSLSSVMTFGFIEIDMGVSESDGGSVPVELSPSPVLQFRLPATKRRYRDSPCWPVHEISMATGDPLQI</sequence>
<dbReference type="PANTHER" id="PTHR15670">
    <property type="entry name" value="RHO GTPASE ACTIVATING PROTEIN 11A"/>
    <property type="match status" value="1"/>
</dbReference>
<dbReference type="AlphaFoldDB" id="A0A1S3RIT8"/>
<feature type="region of interest" description="Disordered" evidence="1">
    <location>
        <begin position="310"/>
        <end position="437"/>
    </location>
</feature>
<evidence type="ECO:0000313" key="4">
    <source>
        <dbReference type="RefSeq" id="XP_014051749.2"/>
    </source>
</evidence>
<reference evidence="4" key="1">
    <citation type="submission" date="2025-08" db="UniProtKB">
        <authorList>
            <consortium name="RefSeq"/>
        </authorList>
    </citation>
    <scope>IDENTIFICATION</scope>
</reference>
<feature type="domain" description="Rho-GAP" evidence="2">
    <location>
        <begin position="57"/>
        <end position="250"/>
    </location>
</feature>